<comment type="caution">
    <text evidence="1">The sequence shown here is derived from an EMBL/GenBank/DDBJ whole genome shotgun (WGS) entry which is preliminary data.</text>
</comment>
<evidence type="ECO:0000313" key="2">
    <source>
        <dbReference type="Proteomes" id="UP000233564"/>
    </source>
</evidence>
<proteinExistence type="predicted"/>
<accession>A0A2N1E390</accession>
<dbReference type="AlphaFoldDB" id="A0A2N1E390"/>
<protein>
    <submittedName>
        <fullName evidence="1">Uncharacterized protein</fullName>
    </submittedName>
</protein>
<organism evidence="1 2">
    <name type="scientific">Pseudomonas fluorescens</name>
    <dbReference type="NCBI Taxonomy" id="294"/>
    <lineage>
        <taxon>Bacteria</taxon>
        <taxon>Pseudomonadati</taxon>
        <taxon>Pseudomonadota</taxon>
        <taxon>Gammaproteobacteria</taxon>
        <taxon>Pseudomonadales</taxon>
        <taxon>Pseudomonadaceae</taxon>
        <taxon>Pseudomonas</taxon>
    </lineage>
</organism>
<dbReference type="EMBL" id="NVXX01000023">
    <property type="protein sequence ID" value="PKH18977.1"/>
    <property type="molecule type" value="Genomic_DNA"/>
</dbReference>
<gene>
    <name evidence="1" type="ORF">CIB54_16560</name>
</gene>
<evidence type="ECO:0000313" key="1">
    <source>
        <dbReference type="EMBL" id="PKH18977.1"/>
    </source>
</evidence>
<dbReference type="Proteomes" id="UP000233564">
    <property type="component" value="Unassembled WGS sequence"/>
</dbReference>
<reference evidence="1 2" key="1">
    <citation type="submission" date="2017-08" db="EMBL/GenBank/DDBJ databases">
        <authorList>
            <person name="de Groot N.N."/>
        </authorList>
    </citation>
    <scope>NUCLEOTIDE SEQUENCE [LARGE SCALE GENOMIC DNA]</scope>
    <source>
        <strain evidence="1 2">PfR 37</strain>
    </source>
</reference>
<sequence length="179" mass="20603">MNKLENVRRRLQWLHRVLDEGLLLNETESSALRTAKGFCALDVSDEFSPISYNTVKSVLTKAGLKEFRAHPYGSNLQYFLEMRAACYESVKDMKPSPLEKKALTVADWKEHYRNVLWHGNLCSEAYLALRRDIQGVLDRSADQMLDYKRIERALQKSSATYFKIVSATPEPFSPELKVV</sequence>
<dbReference type="RefSeq" id="WP_101220324.1">
    <property type="nucleotide sequence ID" value="NZ_KZ478001.1"/>
</dbReference>
<name>A0A2N1E390_PSEFL</name>